<evidence type="ECO:0000256" key="1">
    <source>
        <dbReference type="ARBA" id="ARBA00004826"/>
    </source>
</evidence>
<reference evidence="13 14" key="1">
    <citation type="submission" date="2022-06" db="EMBL/GenBank/DDBJ databases">
        <title>Genomic Encyclopedia of Archaeal and Bacterial Type Strains, Phase II (KMG-II): from individual species to whole genera.</title>
        <authorList>
            <person name="Goeker M."/>
        </authorList>
    </citation>
    <scope>NUCLEOTIDE SEQUENCE [LARGE SCALE GENOMIC DNA]</scope>
    <source>
        <strain evidence="13 14">DSM 44693</strain>
    </source>
</reference>
<accession>A0ABT1H9P9</accession>
<comment type="catalytic activity">
    <reaction evidence="10">
        <text>isopentenyl diphosphate = dimethylallyl diphosphate</text>
        <dbReference type="Rhea" id="RHEA:23284"/>
        <dbReference type="ChEBI" id="CHEBI:57623"/>
        <dbReference type="ChEBI" id="CHEBI:128769"/>
        <dbReference type="EC" id="5.3.3.2"/>
    </reaction>
</comment>
<feature type="binding site" evidence="10">
    <location>
        <position position="23"/>
    </location>
    <ligand>
        <name>Mn(2+)</name>
        <dbReference type="ChEBI" id="CHEBI:29035"/>
    </ligand>
</feature>
<evidence type="ECO:0000259" key="12">
    <source>
        <dbReference type="PROSITE" id="PS51462"/>
    </source>
</evidence>
<comment type="cofactor">
    <cofactor evidence="10">
        <name>Mg(2+)</name>
        <dbReference type="ChEBI" id="CHEBI:18420"/>
    </cofactor>
    <text evidence="10">Binds 1 Mg(2+) ion per subunit. The magnesium ion binds only when substrate is bound.</text>
</comment>
<proteinExistence type="inferred from homology"/>
<feature type="binding site" evidence="10">
    <location>
        <position position="67"/>
    </location>
    <ligand>
        <name>Mn(2+)</name>
        <dbReference type="ChEBI" id="CHEBI:29035"/>
    </ligand>
</feature>
<feature type="binding site" evidence="10">
    <location>
        <position position="30"/>
    </location>
    <ligand>
        <name>Mn(2+)</name>
        <dbReference type="ChEBI" id="CHEBI:29035"/>
    </ligand>
</feature>
<evidence type="ECO:0000256" key="9">
    <source>
        <dbReference type="ARBA" id="ARBA00023235"/>
    </source>
</evidence>
<comment type="cofactor">
    <cofactor evidence="10">
        <name>Mn(2+)</name>
        <dbReference type="ChEBI" id="CHEBI:29035"/>
    </cofactor>
    <text evidence="10">Binds 1 Mn(2+) ion per subunit.</text>
</comment>
<comment type="caution">
    <text evidence="13">The sequence shown here is derived from an EMBL/GenBank/DDBJ whole genome shotgun (WGS) entry which is preliminary data.</text>
</comment>
<feature type="domain" description="Nudix hydrolase" evidence="12">
    <location>
        <begin position="28"/>
        <end position="163"/>
    </location>
</feature>
<evidence type="ECO:0000256" key="5">
    <source>
        <dbReference type="ARBA" id="ARBA00022723"/>
    </source>
</evidence>
<feature type="region of interest" description="Disordered" evidence="11">
    <location>
        <begin position="174"/>
        <end position="203"/>
    </location>
</feature>
<evidence type="ECO:0000256" key="4">
    <source>
        <dbReference type="ARBA" id="ARBA00022490"/>
    </source>
</evidence>
<evidence type="ECO:0000256" key="3">
    <source>
        <dbReference type="ARBA" id="ARBA00012057"/>
    </source>
</evidence>
<evidence type="ECO:0000256" key="11">
    <source>
        <dbReference type="SAM" id="MobiDB-lite"/>
    </source>
</evidence>
<dbReference type="EC" id="5.3.3.2" evidence="3 10"/>
<feature type="binding site" evidence="10">
    <location>
        <position position="112"/>
    </location>
    <ligand>
        <name>Mn(2+)</name>
        <dbReference type="ChEBI" id="CHEBI:29035"/>
    </ligand>
</feature>
<keyword evidence="4 10" id="KW-0963">Cytoplasm</keyword>
<name>A0ABT1H9P9_9NOCA</name>
<comment type="function">
    <text evidence="10">Catalyzes the 1,3-allylic rearrangement of the homoallylic substrate isopentenyl (IPP) to its highly electrophilic allylic isomer, dimethylallyl diphosphate (DMAPP).</text>
</comment>
<evidence type="ECO:0000256" key="6">
    <source>
        <dbReference type="ARBA" id="ARBA00022842"/>
    </source>
</evidence>
<dbReference type="HAMAP" id="MF_00202">
    <property type="entry name" value="Idi"/>
    <property type="match status" value="1"/>
</dbReference>
<dbReference type="InterPro" id="IPR015797">
    <property type="entry name" value="NUDIX_hydrolase-like_dom_sf"/>
</dbReference>
<sequence length="203" mass="22320">MENVVLLDDAGNPIGVHPKYEVHTRETPLHLAFSSYVFDSEARVLVTQRAYEKVTWPGAWTNSCCGHPAPGEPMDEAILRRLSTELGIDGGSVQLVLPLFRYRAVMDNGLVENEICPVYAVRYDGPAPAPDPAEVVDLEWVAWTEFVREVLAGVRPISPWCRDQIEQLDRLGPDPLAWATAPDDSLPPAARNGLEPAAAPSVR</sequence>
<protein>
    <recommendedName>
        <fullName evidence="3 10">Isopentenyl-diphosphate Delta-isomerase</fullName>
        <shortName evidence="10">IPP isomerase</shortName>
        <ecNumber evidence="3 10">5.3.3.2</ecNumber>
    </recommendedName>
    <alternativeName>
        <fullName evidence="10">IPP:DMAPP isomerase</fullName>
    </alternativeName>
    <alternativeName>
        <fullName evidence="10">Isopentenyl pyrophosphate isomerase</fullName>
    </alternativeName>
</protein>
<keyword evidence="9 10" id="KW-0413">Isomerase</keyword>
<dbReference type="PANTHER" id="PTHR10885">
    <property type="entry name" value="ISOPENTENYL-DIPHOSPHATE DELTA-ISOMERASE"/>
    <property type="match status" value="1"/>
</dbReference>
<dbReference type="SUPFAM" id="SSF55811">
    <property type="entry name" value="Nudix"/>
    <property type="match status" value="1"/>
</dbReference>
<evidence type="ECO:0000256" key="8">
    <source>
        <dbReference type="ARBA" id="ARBA00023229"/>
    </source>
</evidence>
<evidence type="ECO:0000256" key="7">
    <source>
        <dbReference type="ARBA" id="ARBA00023211"/>
    </source>
</evidence>
<evidence type="ECO:0000256" key="10">
    <source>
        <dbReference type="HAMAP-Rule" id="MF_00202"/>
    </source>
</evidence>
<keyword evidence="7 10" id="KW-0464">Manganese</keyword>
<evidence type="ECO:0000256" key="2">
    <source>
        <dbReference type="ARBA" id="ARBA00007579"/>
    </source>
</evidence>
<dbReference type="InterPro" id="IPR000086">
    <property type="entry name" value="NUDIX_hydrolase_dom"/>
</dbReference>
<feature type="binding site" evidence="10">
    <location>
        <position position="85"/>
    </location>
    <ligand>
        <name>Mg(2+)</name>
        <dbReference type="ChEBI" id="CHEBI:18420"/>
    </ligand>
</feature>
<comment type="similarity">
    <text evidence="2 10">Belongs to the IPP isomerase type 1 family.</text>
</comment>
<keyword evidence="5 10" id="KW-0479">Metal-binding</keyword>
<dbReference type="PANTHER" id="PTHR10885:SF0">
    <property type="entry name" value="ISOPENTENYL-DIPHOSPHATE DELTA-ISOMERASE"/>
    <property type="match status" value="1"/>
</dbReference>
<dbReference type="InterPro" id="IPR011876">
    <property type="entry name" value="IsopentenylPP_isomerase_typ1"/>
</dbReference>
<dbReference type="NCBIfam" id="NF002995">
    <property type="entry name" value="PRK03759.1"/>
    <property type="match status" value="1"/>
</dbReference>
<dbReference type="InterPro" id="IPR056375">
    <property type="entry name" value="Idi_bact"/>
</dbReference>
<dbReference type="EMBL" id="JAMTCJ010000001">
    <property type="protein sequence ID" value="MCP2174981.1"/>
    <property type="molecule type" value="Genomic_DNA"/>
</dbReference>
<dbReference type="NCBIfam" id="TIGR02150">
    <property type="entry name" value="IPP_isom_1"/>
    <property type="match status" value="1"/>
</dbReference>
<evidence type="ECO:0000313" key="14">
    <source>
        <dbReference type="Proteomes" id="UP001206895"/>
    </source>
</evidence>
<gene>
    <name evidence="10" type="primary">idi</name>
    <name evidence="13" type="ORF">LX13_000788</name>
</gene>
<dbReference type="RefSeq" id="WP_253659990.1">
    <property type="nucleotide sequence ID" value="NZ_BAAAJQ010000001.1"/>
</dbReference>
<comment type="subcellular location">
    <subcellularLocation>
        <location evidence="10">Cytoplasm</location>
    </subcellularLocation>
</comment>
<comment type="pathway">
    <text evidence="1 10">Isoprenoid biosynthesis; dimethylallyl diphosphate biosynthesis; dimethylallyl diphosphate from isopentenyl diphosphate: step 1/1.</text>
</comment>
<evidence type="ECO:0000313" key="13">
    <source>
        <dbReference type="EMBL" id="MCP2174981.1"/>
    </source>
</evidence>
<feature type="binding site" evidence="10">
    <location>
        <position position="114"/>
    </location>
    <ligand>
        <name>Mn(2+)</name>
        <dbReference type="ChEBI" id="CHEBI:29035"/>
    </ligand>
</feature>
<keyword evidence="6 10" id="KW-0460">Magnesium</keyword>
<dbReference type="Gene3D" id="3.90.79.10">
    <property type="entry name" value="Nucleoside Triphosphate Pyrophosphohydrolase"/>
    <property type="match status" value="1"/>
</dbReference>
<keyword evidence="14" id="KW-1185">Reference proteome</keyword>
<dbReference type="PIRSF" id="PIRSF018427">
    <property type="entry name" value="Isopntndiph_ism"/>
    <property type="match status" value="1"/>
</dbReference>
<dbReference type="Proteomes" id="UP001206895">
    <property type="component" value="Unassembled WGS sequence"/>
</dbReference>
<feature type="active site" evidence="10">
    <location>
        <position position="114"/>
    </location>
</feature>
<keyword evidence="8 10" id="KW-0414">Isoprene biosynthesis</keyword>
<dbReference type="CDD" id="cd02885">
    <property type="entry name" value="NUDIX_IPP_Isomerase"/>
    <property type="match status" value="1"/>
</dbReference>
<dbReference type="Pfam" id="PF00293">
    <property type="entry name" value="NUDIX"/>
    <property type="match status" value="1"/>
</dbReference>
<organism evidence="13 14">
    <name type="scientific">Williamsia maris</name>
    <dbReference type="NCBI Taxonomy" id="72806"/>
    <lineage>
        <taxon>Bacteria</taxon>
        <taxon>Bacillati</taxon>
        <taxon>Actinomycetota</taxon>
        <taxon>Actinomycetes</taxon>
        <taxon>Mycobacteriales</taxon>
        <taxon>Nocardiaceae</taxon>
        <taxon>Williamsia</taxon>
    </lineage>
</organism>
<feature type="active site" evidence="10">
    <location>
        <position position="65"/>
    </location>
</feature>
<dbReference type="PROSITE" id="PS51462">
    <property type="entry name" value="NUDIX"/>
    <property type="match status" value="1"/>
</dbReference>